<dbReference type="AlphaFoldDB" id="A0A512H3E3"/>
<evidence type="ECO:0000313" key="10">
    <source>
        <dbReference type="Proteomes" id="UP000321567"/>
    </source>
</evidence>
<comment type="catalytic activity">
    <reaction evidence="7">
        <text>a medium-chain fatty acyl-CoA + H2O = a medium-chain fatty acid + CoA + H(+)</text>
        <dbReference type="Rhea" id="RHEA:68184"/>
        <dbReference type="ChEBI" id="CHEBI:15377"/>
        <dbReference type="ChEBI" id="CHEBI:15378"/>
        <dbReference type="ChEBI" id="CHEBI:57287"/>
        <dbReference type="ChEBI" id="CHEBI:59558"/>
        <dbReference type="ChEBI" id="CHEBI:90546"/>
    </reaction>
</comment>
<dbReference type="Pfam" id="PF03061">
    <property type="entry name" value="4HBT"/>
    <property type="match status" value="1"/>
</dbReference>
<evidence type="ECO:0000256" key="2">
    <source>
        <dbReference type="ARBA" id="ARBA00035880"/>
    </source>
</evidence>
<comment type="caution">
    <text evidence="9">The sequence shown here is derived from an EMBL/GenBank/DDBJ whole genome shotgun (WGS) entry which is preliminary data.</text>
</comment>
<dbReference type="RefSeq" id="WP_147162047.1">
    <property type="nucleotide sequence ID" value="NZ_BJZO01000002.1"/>
</dbReference>
<dbReference type="InterPro" id="IPR003736">
    <property type="entry name" value="PAAI_dom"/>
</dbReference>
<evidence type="ECO:0000256" key="7">
    <source>
        <dbReference type="ARBA" id="ARBA00048062"/>
    </source>
</evidence>
<dbReference type="InterPro" id="IPR006683">
    <property type="entry name" value="Thioestr_dom"/>
</dbReference>
<dbReference type="OrthoDB" id="9806185at2"/>
<dbReference type="PANTHER" id="PTHR43240:SF20">
    <property type="entry name" value="MEDIUM_LONG-CHAIN ACYL-COA THIOESTERASE YIGI"/>
    <property type="match status" value="1"/>
</dbReference>
<dbReference type="SUPFAM" id="SSF54637">
    <property type="entry name" value="Thioesterase/thiol ester dehydrase-isomerase"/>
    <property type="match status" value="1"/>
</dbReference>
<dbReference type="CDD" id="cd03443">
    <property type="entry name" value="PaaI_thioesterase"/>
    <property type="match status" value="1"/>
</dbReference>
<comment type="similarity">
    <text evidence="4">Belongs to the YigI thioesterase family.</text>
</comment>
<name>A0A512H3E3_9PROT</name>
<comment type="catalytic activity">
    <reaction evidence="3">
        <text>a long-chain fatty acyl-CoA + H2O = a long-chain fatty acid + CoA + H(+)</text>
        <dbReference type="Rhea" id="RHEA:67680"/>
        <dbReference type="ChEBI" id="CHEBI:15377"/>
        <dbReference type="ChEBI" id="CHEBI:15378"/>
        <dbReference type="ChEBI" id="CHEBI:57287"/>
        <dbReference type="ChEBI" id="CHEBI:57560"/>
        <dbReference type="ChEBI" id="CHEBI:83139"/>
    </reaction>
</comment>
<evidence type="ECO:0000256" key="4">
    <source>
        <dbReference type="ARBA" id="ARBA00038381"/>
    </source>
</evidence>
<comment type="catalytic activity">
    <reaction evidence="2">
        <text>a fatty acyl-CoA + H2O = a fatty acid + CoA + H(+)</text>
        <dbReference type="Rhea" id="RHEA:16781"/>
        <dbReference type="ChEBI" id="CHEBI:15377"/>
        <dbReference type="ChEBI" id="CHEBI:15378"/>
        <dbReference type="ChEBI" id="CHEBI:28868"/>
        <dbReference type="ChEBI" id="CHEBI:57287"/>
        <dbReference type="ChEBI" id="CHEBI:77636"/>
        <dbReference type="EC" id="3.1.2.20"/>
    </reaction>
</comment>
<gene>
    <name evidence="9" type="ORF">ROR02_01050</name>
</gene>
<evidence type="ECO:0000256" key="6">
    <source>
        <dbReference type="ARBA" id="ARBA00040062"/>
    </source>
</evidence>
<evidence type="ECO:0000256" key="3">
    <source>
        <dbReference type="ARBA" id="ARBA00036002"/>
    </source>
</evidence>
<evidence type="ECO:0000313" key="9">
    <source>
        <dbReference type="EMBL" id="GEO79974.1"/>
    </source>
</evidence>
<dbReference type="InterPro" id="IPR029069">
    <property type="entry name" value="HotDog_dom_sf"/>
</dbReference>
<dbReference type="EMBL" id="BJZO01000002">
    <property type="protein sequence ID" value="GEO79974.1"/>
    <property type="molecule type" value="Genomic_DNA"/>
</dbReference>
<keyword evidence="1" id="KW-0378">Hydrolase</keyword>
<feature type="domain" description="Thioesterase" evidence="8">
    <location>
        <begin position="53"/>
        <end position="126"/>
    </location>
</feature>
<evidence type="ECO:0000256" key="1">
    <source>
        <dbReference type="ARBA" id="ARBA00022801"/>
    </source>
</evidence>
<dbReference type="GO" id="GO:0047617">
    <property type="term" value="F:fatty acyl-CoA hydrolase activity"/>
    <property type="evidence" value="ECO:0007669"/>
    <property type="project" value="UniProtKB-EC"/>
</dbReference>
<dbReference type="Gene3D" id="3.10.129.10">
    <property type="entry name" value="Hotdog Thioesterase"/>
    <property type="match status" value="1"/>
</dbReference>
<dbReference type="NCBIfam" id="TIGR00369">
    <property type="entry name" value="unchar_dom_1"/>
    <property type="match status" value="1"/>
</dbReference>
<protein>
    <recommendedName>
        <fullName evidence="6">Medium/long-chain acyl-CoA thioesterase YigI</fullName>
        <ecNumber evidence="5">3.1.2.20</ecNumber>
    </recommendedName>
</protein>
<accession>A0A512H3E3</accession>
<organism evidence="9 10">
    <name type="scientific">Pararhodospirillum oryzae</name>
    <dbReference type="NCBI Taxonomy" id="478448"/>
    <lineage>
        <taxon>Bacteria</taxon>
        <taxon>Pseudomonadati</taxon>
        <taxon>Pseudomonadota</taxon>
        <taxon>Alphaproteobacteria</taxon>
        <taxon>Rhodospirillales</taxon>
        <taxon>Rhodospirillaceae</taxon>
        <taxon>Pararhodospirillum</taxon>
    </lineage>
</organism>
<sequence length="147" mass="15448">MPLEPSDPDFAQRVQASFEKQAVMGLLGVTLDAVGPGTCTLRLPFRADLCQQHGYLHAGITTTLADTACGYAAYSLMPAESSVVSVEFKINLLAPAVGEAFLARAQVDRSGKTLSVVRAEVVALRDGREVPVALMQATMICLPGGAV</sequence>
<keyword evidence="10" id="KW-1185">Reference proteome</keyword>
<evidence type="ECO:0000256" key="5">
    <source>
        <dbReference type="ARBA" id="ARBA00038894"/>
    </source>
</evidence>
<dbReference type="EC" id="3.1.2.20" evidence="5"/>
<proteinExistence type="inferred from homology"/>
<dbReference type="Proteomes" id="UP000321567">
    <property type="component" value="Unassembled WGS sequence"/>
</dbReference>
<dbReference type="PANTHER" id="PTHR43240">
    <property type="entry name" value="1,4-DIHYDROXY-2-NAPHTHOYL-COA THIOESTERASE 1"/>
    <property type="match status" value="1"/>
</dbReference>
<evidence type="ECO:0000259" key="8">
    <source>
        <dbReference type="Pfam" id="PF03061"/>
    </source>
</evidence>
<reference evidence="9 10" key="1">
    <citation type="submission" date="2019-07" db="EMBL/GenBank/DDBJ databases">
        <title>Whole genome shotgun sequence of Rhodospirillum oryzae NBRC 107573.</title>
        <authorList>
            <person name="Hosoyama A."/>
            <person name="Uohara A."/>
            <person name="Ohji S."/>
            <person name="Ichikawa N."/>
        </authorList>
    </citation>
    <scope>NUCLEOTIDE SEQUENCE [LARGE SCALE GENOMIC DNA]</scope>
    <source>
        <strain evidence="9 10">NBRC 107573</strain>
    </source>
</reference>